<dbReference type="AlphaFoldDB" id="A0A3M7SZZ0"/>
<dbReference type="Proteomes" id="UP000276133">
    <property type="component" value="Unassembled WGS sequence"/>
</dbReference>
<dbReference type="EMBL" id="REGN01000526">
    <property type="protein sequence ID" value="RNA41287.1"/>
    <property type="molecule type" value="Genomic_DNA"/>
</dbReference>
<comment type="caution">
    <text evidence="1">The sequence shown here is derived from an EMBL/GenBank/DDBJ whole genome shotgun (WGS) entry which is preliminary data.</text>
</comment>
<keyword evidence="2" id="KW-1185">Reference proteome</keyword>
<organism evidence="1 2">
    <name type="scientific">Brachionus plicatilis</name>
    <name type="common">Marine rotifer</name>
    <name type="synonym">Brachionus muelleri</name>
    <dbReference type="NCBI Taxonomy" id="10195"/>
    <lineage>
        <taxon>Eukaryota</taxon>
        <taxon>Metazoa</taxon>
        <taxon>Spiralia</taxon>
        <taxon>Gnathifera</taxon>
        <taxon>Rotifera</taxon>
        <taxon>Eurotatoria</taxon>
        <taxon>Monogononta</taxon>
        <taxon>Pseudotrocha</taxon>
        <taxon>Ploima</taxon>
        <taxon>Brachionidae</taxon>
        <taxon>Brachionus</taxon>
    </lineage>
</organism>
<accession>A0A3M7SZZ0</accession>
<protein>
    <submittedName>
        <fullName evidence="1">Uncharacterized protein</fullName>
    </submittedName>
</protein>
<proteinExistence type="predicted"/>
<sequence length="62" mass="7238">MLKNLILIININFFIINKKYDNFDSSTSYIYNNLKSFGTKNHGGRRVPPFRIALESDCKIKL</sequence>
<evidence type="ECO:0000313" key="2">
    <source>
        <dbReference type="Proteomes" id="UP000276133"/>
    </source>
</evidence>
<reference evidence="1 2" key="1">
    <citation type="journal article" date="2018" name="Sci. Rep.">
        <title>Genomic signatures of local adaptation to the degree of environmental predictability in rotifers.</title>
        <authorList>
            <person name="Franch-Gras L."/>
            <person name="Hahn C."/>
            <person name="Garcia-Roger E.M."/>
            <person name="Carmona M.J."/>
            <person name="Serra M."/>
            <person name="Gomez A."/>
        </authorList>
    </citation>
    <scope>NUCLEOTIDE SEQUENCE [LARGE SCALE GENOMIC DNA]</scope>
    <source>
        <strain evidence="1">HYR1</strain>
    </source>
</reference>
<name>A0A3M7SZZ0_BRAPC</name>
<evidence type="ECO:0000313" key="1">
    <source>
        <dbReference type="EMBL" id="RNA41287.1"/>
    </source>
</evidence>
<gene>
    <name evidence="1" type="ORF">BpHYR1_001715</name>
</gene>